<comment type="function">
    <text evidence="9">Catalyzes 2 different reactions between oxygene and the acireductone 1,2-dihydroxy-3-keto-5-methylthiopentene (DHK-MTPene) depending upon the metal bound in the active site. Fe-containing acireductone dioxygenase (Fe-ARD) produces formate and 2-keto-4-methylthiobutyrate (KMTB), the alpha-ketoacid precursor of methionine in the methionine recycle pathway. Ni-containing acireductone dioxygenase (Ni-ARD) produces methylthiopropionate, carbon monoxide and formate, and does not lie on the methionine recycle pathway.</text>
</comment>
<evidence type="ECO:0000313" key="10">
    <source>
        <dbReference type="EMBL" id="QNT91291.1"/>
    </source>
</evidence>
<feature type="binding site" evidence="9">
    <location>
        <position position="146"/>
    </location>
    <ligand>
        <name>Fe(2+)</name>
        <dbReference type="ChEBI" id="CHEBI:29033"/>
    </ligand>
</feature>
<feature type="binding site" evidence="9">
    <location>
        <position position="104"/>
    </location>
    <ligand>
        <name>Ni(2+)</name>
        <dbReference type="ChEBI" id="CHEBI:49786"/>
    </ligand>
</feature>
<keyword evidence="7 9" id="KW-0408">Iron</keyword>
<evidence type="ECO:0000256" key="5">
    <source>
        <dbReference type="ARBA" id="ARBA00022964"/>
    </source>
</evidence>
<dbReference type="GeneID" id="91460593"/>
<comment type="pathway">
    <text evidence="9">Amino-acid biosynthesis; L-methionine biosynthesis via salvage pathway; L-methionine from S-methyl-5-thio-alpha-D-ribose 1-phosphate: step 5/6.</text>
</comment>
<dbReference type="CDD" id="cd02232">
    <property type="entry name" value="cupin_ARD"/>
    <property type="match status" value="1"/>
</dbReference>
<feature type="site" description="Important to generate the dianion" evidence="9">
    <location>
        <position position="110"/>
    </location>
</feature>
<dbReference type="AlphaFoldDB" id="A0A7H1PTB1"/>
<feature type="binding site" evidence="9">
    <location>
        <position position="104"/>
    </location>
    <ligand>
        <name>Fe(2+)</name>
        <dbReference type="ChEBI" id="CHEBI:29033"/>
    </ligand>
</feature>
<feature type="binding site" evidence="9">
    <location>
        <position position="146"/>
    </location>
    <ligand>
        <name>Ni(2+)</name>
        <dbReference type="ChEBI" id="CHEBI:49786"/>
    </ligand>
</feature>
<organism evidence="10 11">
    <name type="scientific">Streptomyces griseofuscus</name>
    <dbReference type="NCBI Taxonomy" id="146922"/>
    <lineage>
        <taxon>Bacteria</taxon>
        <taxon>Bacillati</taxon>
        <taxon>Actinomycetota</taxon>
        <taxon>Actinomycetes</taxon>
        <taxon>Kitasatosporales</taxon>
        <taxon>Streptomycetaceae</taxon>
        <taxon>Streptomyces</taxon>
    </lineage>
</organism>
<dbReference type="EC" id="1.13.11.54" evidence="9"/>
<evidence type="ECO:0000256" key="3">
    <source>
        <dbReference type="ARBA" id="ARBA00022605"/>
    </source>
</evidence>
<dbReference type="EMBL" id="CP051006">
    <property type="protein sequence ID" value="QNT91291.1"/>
    <property type="molecule type" value="Genomic_DNA"/>
</dbReference>
<name>A0A7H1PTB1_9ACTN</name>
<gene>
    <name evidence="9" type="primary">mtnD</name>
    <name evidence="10" type="ORF">HEP81_00957</name>
</gene>
<dbReference type="GO" id="GO:0019509">
    <property type="term" value="P:L-methionine salvage from methylthioadenosine"/>
    <property type="evidence" value="ECO:0007669"/>
    <property type="project" value="UniProtKB-UniRule"/>
</dbReference>
<dbReference type="UniPathway" id="UPA00904">
    <property type="reaction ID" value="UER00878"/>
</dbReference>
<feature type="site" description="May play a role in metal incorporation in vivo" evidence="9">
    <location>
        <position position="101"/>
    </location>
</feature>
<dbReference type="PANTHER" id="PTHR23418">
    <property type="entry name" value="ACIREDUCTONE DIOXYGENASE"/>
    <property type="match status" value="1"/>
</dbReference>
<feature type="binding site" evidence="9">
    <location>
        <position position="102"/>
    </location>
    <ligand>
        <name>Ni(2+)</name>
        <dbReference type="ChEBI" id="CHEBI:49786"/>
    </ligand>
</feature>
<comment type="subunit">
    <text evidence="9">Monomer.</text>
</comment>
<dbReference type="InterPro" id="IPR011051">
    <property type="entry name" value="RmlC_Cupin_sf"/>
</dbReference>
<comment type="catalytic activity">
    <reaction evidence="9">
        <text>1,2-dihydroxy-5-(methylsulfanyl)pent-1-en-3-one + O2 = 3-(methylsulfanyl)propanoate + CO + formate + 2 H(+)</text>
        <dbReference type="Rhea" id="RHEA:14161"/>
        <dbReference type="ChEBI" id="CHEBI:15378"/>
        <dbReference type="ChEBI" id="CHEBI:15379"/>
        <dbReference type="ChEBI" id="CHEBI:15740"/>
        <dbReference type="ChEBI" id="CHEBI:17245"/>
        <dbReference type="ChEBI" id="CHEBI:49016"/>
        <dbReference type="ChEBI" id="CHEBI:49252"/>
        <dbReference type="EC" id="1.13.11.53"/>
    </reaction>
</comment>
<dbReference type="Gene3D" id="2.60.120.10">
    <property type="entry name" value="Jelly Rolls"/>
    <property type="match status" value="1"/>
</dbReference>
<feature type="site" description="May play a role in transmitting local conformational changes" evidence="9">
    <location>
        <position position="107"/>
    </location>
</feature>
<dbReference type="SUPFAM" id="SSF51182">
    <property type="entry name" value="RmlC-like cupins"/>
    <property type="match status" value="1"/>
</dbReference>
<proteinExistence type="inferred from homology"/>
<keyword evidence="5 9" id="KW-0223">Dioxygenase</keyword>
<evidence type="ECO:0000256" key="9">
    <source>
        <dbReference type="HAMAP-Rule" id="MF_01682"/>
    </source>
</evidence>
<evidence type="ECO:0000256" key="1">
    <source>
        <dbReference type="ARBA" id="ARBA00000428"/>
    </source>
</evidence>
<dbReference type="Pfam" id="PF03079">
    <property type="entry name" value="ARD"/>
    <property type="match status" value="1"/>
</dbReference>
<dbReference type="GO" id="GO:0010308">
    <property type="term" value="F:acireductone dioxygenase (Ni2+-requiring) activity"/>
    <property type="evidence" value="ECO:0007669"/>
    <property type="project" value="UniProtKB-UniRule"/>
</dbReference>
<sequence length="192" mass="21753">MTLLQIMPEDAPDQVLLRTTDDARITSELAAHGVSLRRWDVRSDDTPTLDDAALLELYRDRVDEVCAKDSMKLVDIARLHPAPTEEWRERAATARRTFLEEHRHSEDEVRFFAHGRGMFTLHLDARVFAVVCEAGDLLSVPAGTRHWFDMGETPDFAAIRFFQEEDGWVGDFTGTPIAGRFPRLDDIVGSAE</sequence>
<evidence type="ECO:0000256" key="7">
    <source>
        <dbReference type="ARBA" id="ARBA00023004"/>
    </source>
</evidence>
<feature type="binding site" evidence="9">
    <location>
        <position position="102"/>
    </location>
    <ligand>
        <name>Fe(2+)</name>
        <dbReference type="ChEBI" id="CHEBI:29033"/>
    </ligand>
</feature>
<feature type="binding site" evidence="9">
    <location>
        <position position="108"/>
    </location>
    <ligand>
        <name>Ni(2+)</name>
        <dbReference type="ChEBI" id="CHEBI:49786"/>
    </ligand>
</feature>
<keyword evidence="2 9" id="KW-0533">Nickel</keyword>
<dbReference type="InterPro" id="IPR014710">
    <property type="entry name" value="RmlC-like_jellyroll"/>
</dbReference>
<evidence type="ECO:0000256" key="6">
    <source>
        <dbReference type="ARBA" id="ARBA00023002"/>
    </source>
</evidence>
<dbReference type="InterPro" id="IPR023956">
    <property type="entry name" value="ARD_bac"/>
</dbReference>
<dbReference type="Proteomes" id="UP000516422">
    <property type="component" value="Chromosome"/>
</dbReference>
<comment type="catalytic activity">
    <reaction evidence="1 9">
        <text>1,2-dihydroxy-5-(methylsulfanyl)pent-1-en-3-one + O2 = 4-methylsulfanyl-2-oxobutanoate + formate + 2 H(+)</text>
        <dbReference type="Rhea" id="RHEA:24504"/>
        <dbReference type="ChEBI" id="CHEBI:15378"/>
        <dbReference type="ChEBI" id="CHEBI:15379"/>
        <dbReference type="ChEBI" id="CHEBI:15740"/>
        <dbReference type="ChEBI" id="CHEBI:16723"/>
        <dbReference type="ChEBI" id="CHEBI:49252"/>
        <dbReference type="EC" id="1.13.11.54"/>
    </reaction>
</comment>
<dbReference type="HAMAP" id="MF_01682">
    <property type="entry name" value="Salvage_MtnD"/>
    <property type="match status" value="1"/>
</dbReference>
<feature type="binding site" evidence="9">
    <location>
        <position position="108"/>
    </location>
    <ligand>
        <name>Fe(2+)</name>
        <dbReference type="ChEBI" id="CHEBI:29033"/>
    </ligand>
</feature>
<keyword evidence="6 9" id="KW-0560">Oxidoreductase</keyword>
<dbReference type="InterPro" id="IPR004313">
    <property type="entry name" value="ARD"/>
</dbReference>
<evidence type="ECO:0000256" key="8">
    <source>
        <dbReference type="ARBA" id="ARBA00023167"/>
    </source>
</evidence>
<keyword evidence="8 9" id="KW-0486">Methionine biosynthesis</keyword>
<reference evidence="10 11" key="1">
    <citation type="submission" date="2020-04" db="EMBL/GenBank/DDBJ databases">
        <title>Characterization and engineering of Streptomyces griseofuscus DSM40191 as a potential heterologous host for expression of BGCs.</title>
        <authorList>
            <person name="Gren T."/>
            <person name="Whitford C.M."/>
            <person name="Mohite O.S."/>
            <person name="Joergensen T.S."/>
            <person name="Nielsen J.B."/>
            <person name="Lee S.Y."/>
            <person name="Weber T."/>
        </authorList>
    </citation>
    <scope>NUCLEOTIDE SEQUENCE [LARGE SCALE GENOMIC DNA]</scope>
    <source>
        <strain evidence="10 11">DSM 40191</strain>
    </source>
</reference>
<comment type="cofactor">
    <cofactor evidence="9">
        <name>Ni(2+)</name>
        <dbReference type="ChEBI" id="CHEBI:49786"/>
    </cofactor>
    <text evidence="9">Binds 1 nickel ion per monomer.</text>
</comment>
<dbReference type="PANTHER" id="PTHR23418:SF0">
    <property type="entry name" value="ACIREDUCTONE DIOXYGENASE"/>
    <property type="match status" value="1"/>
</dbReference>
<evidence type="ECO:0000256" key="4">
    <source>
        <dbReference type="ARBA" id="ARBA00022723"/>
    </source>
</evidence>
<accession>A0A7H1PTB1</accession>
<evidence type="ECO:0000313" key="11">
    <source>
        <dbReference type="Proteomes" id="UP000516422"/>
    </source>
</evidence>
<keyword evidence="4 9" id="KW-0479">Metal-binding</keyword>
<comment type="cofactor">
    <cofactor evidence="9">
        <name>Fe(2+)</name>
        <dbReference type="ChEBI" id="CHEBI:29033"/>
    </cofactor>
    <text evidence="9">Binds 1 Fe(2+) cation per monomer.</text>
</comment>
<keyword evidence="3 9" id="KW-0028">Amino-acid biosynthesis</keyword>
<evidence type="ECO:0000256" key="2">
    <source>
        <dbReference type="ARBA" id="ARBA00022596"/>
    </source>
</evidence>
<dbReference type="GO" id="GO:0016151">
    <property type="term" value="F:nickel cation binding"/>
    <property type="evidence" value="ECO:0007669"/>
    <property type="project" value="UniProtKB-UniRule"/>
</dbReference>
<dbReference type="GO" id="GO:0010309">
    <property type="term" value="F:acireductone dioxygenase [iron(II)-requiring] activity"/>
    <property type="evidence" value="ECO:0007669"/>
    <property type="project" value="UniProtKB-UniRule"/>
</dbReference>
<comment type="similarity">
    <text evidence="9">Belongs to the acireductone dioxygenase (ARD) family.</text>
</comment>
<dbReference type="EC" id="1.13.11.53" evidence="9"/>
<dbReference type="KEGG" id="sgf:HEP81_00957"/>
<dbReference type="GO" id="GO:0019284">
    <property type="term" value="P:L-methionine salvage from S-adenosylmethionine"/>
    <property type="evidence" value="ECO:0007669"/>
    <property type="project" value="InterPro"/>
</dbReference>
<dbReference type="GO" id="GO:0005506">
    <property type="term" value="F:iron ion binding"/>
    <property type="evidence" value="ECO:0007669"/>
    <property type="project" value="UniProtKB-UniRule"/>
</dbReference>
<dbReference type="RefSeq" id="WP_037662331.1">
    <property type="nucleotide sequence ID" value="NZ_CP051006.1"/>
</dbReference>
<protein>
    <recommendedName>
        <fullName evidence="9">Acireductone dioxygenase</fullName>
    </recommendedName>
    <alternativeName>
        <fullName evidence="9">1,2-dihydroxy-3-keto-5-methylthiopentene dioxygenase</fullName>
        <shortName evidence="9">DHK-MTPene dioxygenase</shortName>
    </alternativeName>
    <alternativeName>
        <fullName evidence="9">Acireductone dioxygenase (Fe(2+)-requiring)</fullName>
        <shortName evidence="9">ARD'</shortName>
        <shortName evidence="9">Fe-ARD</shortName>
        <ecNumber evidence="9">1.13.11.54</ecNumber>
    </alternativeName>
    <alternativeName>
        <fullName evidence="9">Acireductone dioxygenase (Ni(2+)-requiring)</fullName>
        <shortName evidence="9">ARD</shortName>
        <shortName evidence="9">Ni-ARD</shortName>
        <ecNumber evidence="9">1.13.11.53</ecNumber>
    </alternativeName>
</protein>